<comment type="caution">
    <text evidence="2">The sequence shown here is derived from an EMBL/GenBank/DDBJ whole genome shotgun (WGS) entry which is preliminary data.</text>
</comment>
<proteinExistence type="predicted"/>
<evidence type="ECO:0000313" key="3">
    <source>
        <dbReference type="Proteomes" id="UP000321947"/>
    </source>
</evidence>
<evidence type="ECO:0000256" key="1">
    <source>
        <dbReference type="SAM" id="MobiDB-lite"/>
    </source>
</evidence>
<organism evidence="2 3">
    <name type="scientific">Cucumis melo var. makuwa</name>
    <name type="common">Oriental melon</name>
    <dbReference type="NCBI Taxonomy" id="1194695"/>
    <lineage>
        <taxon>Eukaryota</taxon>
        <taxon>Viridiplantae</taxon>
        <taxon>Streptophyta</taxon>
        <taxon>Embryophyta</taxon>
        <taxon>Tracheophyta</taxon>
        <taxon>Spermatophyta</taxon>
        <taxon>Magnoliopsida</taxon>
        <taxon>eudicotyledons</taxon>
        <taxon>Gunneridae</taxon>
        <taxon>Pentapetalae</taxon>
        <taxon>rosids</taxon>
        <taxon>fabids</taxon>
        <taxon>Cucurbitales</taxon>
        <taxon>Cucurbitaceae</taxon>
        <taxon>Benincaseae</taxon>
        <taxon>Cucumis</taxon>
    </lineage>
</organism>
<accession>A0A5D3E1S1</accession>
<dbReference type="Proteomes" id="UP000321947">
    <property type="component" value="Unassembled WGS sequence"/>
</dbReference>
<name>A0A5D3E1S1_CUCMM</name>
<dbReference type="AlphaFoldDB" id="A0A5D3E1S1"/>
<sequence length="259" mass="29540">MSSTIIINHQANKKEHACIRLLHSIRSNDSLFQFFFSFIQPAAPACFRLPPHFRSSSLSRDADRLHLLQKKKNERRPPLCAPIRIASQWSPLYGTVKCDEAWESKTDRQTSPSHETPLPSSTRRPVARGCPDFKLTRSEPPAFNLTRNSSRESKYWIKTWFYLSFLEGIRKLTLKFWGSTAGLIGDSSPLLGWIRWAWTRSRGIAKLQCALLICESFGISRLICEAFGITRLIRASFGITRLMCKGTARGRPRKGKKDA</sequence>
<reference evidence="2 3" key="1">
    <citation type="submission" date="2019-08" db="EMBL/GenBank/DDBJ databases">
        <title>Draft genome sequences of two oriental melons (Cucumis melo L. var makuwa).</title>
        <authorList>
            <person name="Kwon S.-Y."/>
        </authorList>
    </citation>
    <scope>NUCLEOTIDE SEQUENCE [LARGE SCALE GENOMIC DNA]</scope>
    <source>
        <strain evidence="3">cv. Chang Bougi</strain>
        <tissue evidence="2">Leaf</tissue>
    </source>
</reference>
<gene>
    <name evidence="2" type="ORF">E5676_scaffold208G00400</name>
</gene>
<dbReference type="EMBL" id="SSTD01001237">
    <property type="protein sequence ID" value="TYK29814.1"/>
    <property type="molecule type" value="Genomic_DNA"/>
</dbReference>
<evidence type="ECO:0000313" key="2">
    <source>
        <dbReference type="EMBL" id="TYK29814.1"/>
    </source>
</evidence>
<feature type="region of interest" description="Disordered" evidence="1">
    <location>
        <begin position="104"/>
        <end position="135"/>
    </location>
</feature>
<feature type="compositionally biased region" description="Polar residues" evidence="1">
    <location>
        <begin position="109"/>
        <end position="123"/>
    </location>
</feature>
<protein>
    <submittedName>
        <fullName evidence="2">Uncharacterized protein</fullName>
    </submittedName>
</protein>